<protein>
    <submittedName>
        <fullName evidence="1">Uncharacterized protein</fullName>
    </submittedName>
</protein>
<dbReference type="EMBL" id="BAABBW010000005">
    <property type="protein sequence ID" value="GAA4179962.1"/>
    <property type="molecule type" value="Genomic_DNA"/>
</dbReference>
<gene>
    <name evidence="1" type="ORF">GCM10022287_33150</name>
</gene>
<organism evidence="1 2">
    <name type="scientific">Gryllotalpicola koreensis</name>
    <dbReference type="NCBI Taxonomy" id="993086"/>
    <lineage>
        <taxon>Bacteria</taxon>
        <taxon>Bacillati</taxon>
        <taxon>Actinomycetota</taxon>
        <taxon>Actinomycetes</taxon>
        <taxon>Micrococcales</taxon>
        <taxon>Microbacteriaceae</taxon>
        <taxon>Gryllotalpicola</taxon>
    </lineage>
</organism>
<accession>A0ABP8A910</accession>
<dbReference type="Proteomes" id="UP001501079">
    <property type="component" value="Unassembled WGS sequence"/>
</dbReference>
<evidence type="ECO:0000313" key="1">
    <source>
        <dbReference type="EMBL" id="GAA4179962.1"/>
    </source>
</evidence>
<comment type="caution">
    <text evidence="1">The sequence shown here is derived from an EMBL/GenBank/DDBJ whole genome shotgun (WGS) entry which is preliminary data.</text>
</comment>
<sequence length="65" mass="6727">MVFPSPARAGIAQRAVPSPVAERVGSTVVRKGEFHLHHLVAGEVADGIAEDIVGVDPALGGCVRR</sequence>
<keyword evidence="2" id="KW-1185">Reference proteome</keyword>
<proteinExistence type="predicted"/>
<name>A0ABP8A910_9MICO</name>
<evidence type="ECO:0000313" key="2">
    <source>
        <dbReference type="Proteomes" id="UP001501079"/>
    </source>
</evidence>
<reference evidence="2" key="1">
    <citation type="journal article" date="2019" name="Int. J. Syst. Evol. Microbiol.">
        <title>The Global Catalogue of Microorganisms (GCM) 10K type strain sequencing project: providing services to taxonomists for standard genome sequencing and annotation.</title>
        <authorList>
            <consortium name="The Broad Institute Genomics Platform"/>
            <consortium name="The Broad Institute Genome Sequencing Center for Infectious Disease"/>
            <person name="Wu L."/>
            <person name="Ma J."/>
        </authorList>
    </citation>
    <scope>NUCLEOTIDE SEQUENCE [LARGE SCALE GENOMIC DNA]</scope>
    <source>
        <strain evidence="2">JCM 17591</strain>
    </source>
</reference>